<proteinExistence type="predicted"/>
<sequence>TFEIGVGRLIYMVVLNFFIMIGMIFSGTTQASLAWLWVDLIASFKQKESS</sequence>
<reference evidence="2" key="1">
    <citation type="journal article" date="2015" name="Nature">
        <title>Complex archaea that bridge the gap between prokaryotes and eukaryotes.</title>
        <authorList>
            <person name="Spang A."/>
            <person name="Saw J.H."/>
            <person name="Jorgensen S.L."/>
            <person name="Zaremba-Niedzwiedzka K."/>
            <person name="Martijn J."/>
            <person name="Lind A.E."/>
            <person name="van Eijk R."/>
            <person name="Schleper C."/>
            <person name="Guy L."/>
            <person name="Ettema T.J."/>
        </authorList>
    </citation>
    <scope>NUCLEOTIDE SEQUENCE</scope>
</reference>
<keyword evidence="1" id="KW-0812">Transmembrane</keyword>
<evidence type="ECO:0000256" key="1">
    <source>
        <dbReference type="SAM" id="Phobius"/>
    </source>
</evidence>
<evidence type="ECO:0000313" key="2">
    <source>
        <dbReference type="EMBL" id="KKM99578.1"/>
    </source>
</evidence>
<dbReference type="AlphaFoldDB" id="A0A0F9M1K7"/>
<gene>
    <name evidence="2" type="ORF">LCGC14_1146410</name>
</gene>
<protein>
    <submittedName>
        <fullName evidence="2">Uncharacterized protein</fullName>
    </submittedName>
</protein>
<feature type="transmembrane region" description="Helical" evidence="1">
    <location>
        <begin position="12"/>
        <end position="38"/>
    </location>
</feature>
<accession>A0A0F9M1K7</accession>
<organism evidence="2">
    <name type="scientific">marine sediment metagenome</name>
    <dbReference type="NCBI Taxonomy" id="412755"/>
    <lineage>
        <taxon>unclassified sequences</taxon>
        <taxon>metagenomes</taxon>
        <taxon>ecological metagenomes</taxon>
    </lineage>
</organism>
<keyword evidence="1" id="KW-1133">Transmembrane helix</keyword>
<feature type="non-terminal residue" evidence="2">
    <location>
        <position position="1"/>
    </location>
</feature>
<keyword evidence="1" id="KW-0472">Membrane</keyword>
<dbReference type="EMBL" id="LAZR01005481">
    <property type="protein sequence ID" value="KKM99578.1"/>
    <property type="molecule type" value="Genomic_DNA"/>
</dbReference>
<comment type="caution">
    <text evidence="2">The sequence shown here is derived from an EMBL/GenBank/DDBJ whole genome shotgun (WGS) entry which is preliminary data.</text>
</comment>
<name>A0A0F9M1K7_9ZZZZ</name>